<feature type="transmembrane region" description="Helical" evidence="1">
    <location>
        <begin position="39"/>
        <end position="62"/>
    </location>
</feature>
<reference evidence="4" key="2">
    <citation type="submission" date="2015-01" db="EMBL/GenBank/DDBJ databases">
        <title>Evolutionary Origins and Diversification of the Mycorrhizal Mutualists.</title>
        <authorList>
            <consortium name="DOE Joint Genome Institute"/>
            <consortium name="Mycorrhizal Genomics Consortium"/>
            <person name="Kohler A."/>
            <person name="Kuo A."/>
            <person name="Nagy L.G."/>
            <person name="Floudas D."/>
            <person name="Copeland A."/>
            <person name="Barry K.W."/>
            <person name="Cichocki N."/>
            <person name="Veneault-Fourrey C."/>
            <person name="LaButti K."/>
            <person name="Lindquist E.A."/>
            <person name="Lipzen A."/>
            <person name="Lundell T."/>
            <person name="Morin E."/>
            <person name="Murat C."/>
            <person name="Riley R."/>
            <person name="Ohm R."/>
            <person name="Sun H."/>
            <person name="Tunlid A."/>
            <person name="Henrissat B."/>
            <person name="Grigoriev I.V."/>
            <person name="Hibbett D.S."/>
            <person name="Martin F."/>
        </authorList>
    </citation>
    <scope>NUCLEOTIDE SEQUENCE [LARGE SCALE GENOMIC DNA]</scope>
    <source>
        <strain evidence="4">ATCC 200175</strain>
    </source>
</reference>
<dbReference type="PANTHER" id="PTHR40465:SF1">
    <property type="entry name" value="DUF6534 DOMAIN-CONTAINING PROTEIN"/>
    <property type="match status" value="1"/>
</dbReference>
<evidence type="ECO:0000256" key="1">
    <source>
        <dbReference type="SAM" id="Phobius"/>
    </source>
</evidence>
<accession>A0A0C9U062</accession>
<feature type="transmembrane region" description="Helical" evidence="1">
    <location>
        <begin position="95"/>
        <end position="114"/>
    </location>
</feature>
<evidence type="ECO:0000259" key="2">
    <source>
        <dbReference type="Pfam" id="PF20152"/>
    </source>
</evidence>
<name>A0A0C9U062_PAXIN</name>
<reference evidence="3 4" key="1">
    <citation type="submission" date="2014-06" db="EMBL/GenBank/DDBJ databases">
        <authorList>
            <consortium name="DOE Joint Genome Institute"/>
            <person name="Kuo A."/>
            <person name="Kohler A."/>
            <person name="Nagy L.G."/>
            <person name="Floudas D."/>
            <person name="Copeland A."/>
            <person name="Barry K.W."/>
            <person name="Cichocki N."/>
            <person name="Veneault-Fourrey C."/>
            <person name="LaButti K."/>
            <person name="Lindquist E.A."/>
            <person name="Lipzen A."/>
            <person name="Lundell T."/>
            <person name="Morin E."/>
            <person name="Murat C."/>
            <person name="Sun H."/>
            <person name="Tunlid A."/>
            <person name="Henrissat B."/>
            <person name="Grigoriev I.V."/>
            <person name="Hibbett D.S."/>
            <person name="Martin F."/>
            <person name="Nordberg H.P."/>
            <person name="Cantor M.N."/>
            <person name="Hua S.X."/>
        </authorList>
    </citation>
    <scope>NUCLEOTIDE SEQUENCE [LARGE SCALE GENOMIC DNA]</scope>
    <source>
        <strain evidence="3 4">ATCC 200175</strain>
    </source>
</reference>
<dbReference type="OrthoDB" id="2971182at2759"/>
<evidence type="ECO:0000313" key="4">
    <source>
        <dbReference type="Proteomes" id="UP000053647"/>
    </source>
</evidence>
<dbReference type="PANTHER" id="PTHR40465">
    <property type="entry name" value="CHROMOSOME 1, WHOLE GENOME SHOTGUN SEQUENCE"/>
    <property type="match status" value="1"/>
</dbReference>
<dbReference type="AlphaFoldDB" id="A0A0C9U062"/>
<feature type="transmembrane region" description="Helical" evidence="1">
    <location>
        <begin position="174"/>
        <end position="195"/>
    </location>
</feature>
<sequence>MSTSFALIWAPMFLGYSVALASYGATIGQRRSLTELLAFFTRGLLSGVTIVFLVTFMVQAYVPNPLQGALQYFNSAFDSFYAHTVWIVSNHNRVITFGVIASTTAQLVLGLMVIGDVLHAPTLEALVDSKYQVWSALGGAACDIMITSSVFYYLRPARTGFIRRGNIIKRLNLVFIQMGLLTFINALALVILYFMQDGQVGRYLTGAPGVILSKTYVNSMLAV</sequence>
<organism evidence="3 4">
    <name type="scientific">Paxillus involutus ATCC 200175</name>
    <dbReference type="NCBI Taxonomy" id="664439"/>
    <lineage>
        <taxon>Eukaryota</taxon>
        <taxon>Fungi</taxon>
        <taxon>Dikarya</taxon>
        <taxon>Basidiomycota</taxon>
        <taxon>Agaricomycotina</taxon>
        <taxon>Agaricomycetes</taxon>
        <taxon>Agaricomycetidae</taxon>
        <taxon>Boletales</taxon>
        <taxon>Paxilineae</taxon>
        <taxon>Paxillaceae</taxon>
        <taxon>Paxillus</taxon>
    </lineage>
</organism>
<protein>
    <recommendedName>
        <fullName evidence="2">DUF6534 domain-containing protein</fullName>
    </recommendedName>
</protein>
<dbReference type="Pfam" id="PF20152">
    <property type="entry name" value="DUF6534"/>
    <property type="match status" value="1"/>
</dbReference>
<dbReference type="HOGENOM" id="CLU_046025_5_1_1"/>
<gene>
    <name evidence="3" type="ORF">PAXINDRAFT_14042</name>
</gene>
<feature type="transmembrane region" description="Helical" evidence="1">
    <location>
        <begin position="6"/>
        <end position="27"/>
    </location>
</feature>
<feature type="transmembrane region" description="Helical" evidence="1">
    <location>
        <begin position="68"/>
        <end position="88"/>
    </location>
</feature>
<dbReference type="InterPro" id="IPR045339">
    <property type="entry name" value="DUF6534"/>
</dbReference>
<keyword evidence="4" id="KW-1185">Reference proteome</keyword>
<feature type="domain" description="DUF6534" evidence="2">
    <location>
        <begin position="140"/>
        <end position="223"/>
    </location>
</feature>
<keyword evidence="1" id="KW-1133">Transmembrane helix</keyword>
<proteinExistence type="predicted"/>
<feature type="transmembrane region" description="Helical" evidence="1">
    <location>
        <begin position="134"/>
        <end position="154"/>
    </location>
</feature>
<keyword evidence="1" id="KW-0812">Transmembrane</keyword>
<evidence type="ECO:0000313" key="3">
    <source>
        <dbReference type="EMBL" id="KIJ13142.1"/>
    </source>
</evidence>
<dbReference type="EMBL" id="KN819355">
    <property type="protein sequence ID" value="KIJ13142.1"/>
    <property type="molecule type" value="Genomic_DNA"/>
</dbReference>
<dbReference type="Proteomes" id="UP000053647">
    <property type="component" value="Unassembled WGS sequence"/>
</dbReference>
<keyword evidence="1" id="KW-0472">Membrane</keyword>